<dbReference type="OrthoDB" id="1099523at2"/>
<dbReference type="CDD" id="cd12797">
    <property type="entry name" value="M23_peptidase"/>
    <property type="match status" value="1"/>
</dbReference>
<dbReference type="SUPFAM" id="SSF51261">
    <property type="entry name" value="Duplicated hybrid motif"/>
    <property type="match status" value="1"/>
</dbReference>
<feature type="signal peptide" evidence="3">
    <location>
        <begin position="1"/>
        <end position="28"/>
    </location>
</feature>
<feature type="chain" id="PRO_5031431044" evidence="3">
    <location>
        <begin position="29"/>
        <end position="414"/>
    </location>
</feature>
<evidence type="ECO:0000313" key="6">
    <source>
        <dbReference type="EMBL" id="MBA8811803.1"/>
    </source>
</evidence>
<dbReference type="GO" id="GO:0004222">
    <property type="term" value="F:metalloendopeptidase activity"/>
    <property type="evidence" value="ECO:0007669"/>
    <property type="project" value="TreeGrafter"/>
</dbReference>
<dbReference type="Gene3D" id="6.10.250.3150">
    <property type="match status" value="1"/>
</dbReference>
<reference evidence="6 8" key="2">
    <citation type="submission" date="2020-07" db="EMBL/GenBank/DDBJ databases">
        <title>Sequencing the genomes of 1000 actinobacteria strains.</title>
        <authorList>
            <person name="Klenk H.-P."/>
        </authorList>
    </citation>
    <scope>NUCLEOTIDE SEQUENCE [LARGE SCALE GENOMIC DNA]</scope>
    <source>
        <strain evidence="6 8">DSM 10309</strain>
    </source>
</reference>
<evidence type="ECO:0000256" key="1">
    <source>
        <dbReference type="ARBA" id="ARBA00022729"/>
    </source>
</evidence>
<dbReference type="RefSeq" id="WP_146854775.1">
    <property type="nucleotide sequence ID" value="NZ_BAAAHR010000007.1"/>
</dbReference>
<dbReference type="Gene3D" id="2.70.70.10">
    <property type="entry name" value="Glucose Permease (Domain IIA)"/>
    <property type="match status" value="1"/>
</dbReference>
<name>A0A7W3JFB1_9MICO</name>
<evidence type="ECO:0000313" key="7">
    <source>
        <dbReference type="Proteomes" id="UP000321154"/>
    </source>
</evidence>
<dbReference type="AlphaFoldDB" id="A0A7W3JFB1"/>
<keyword evidence="1 3" id="KW-0732">Signal</keyword>
<dbReference type="Proteomes" id="UP000522688">
    <property type="component" value="Unassembled WGS sequence"/>
</dbReference>
<dbReference type="PANTHER" id="PTHR21666:SF289">
    <property type="entry name" value="L-ALA--D-GLU ENDOPEPTIDASE"/>
    <property type="match status" value="1"/>
</dbReference>
<evidence type="ECO:0000256" key="2">
    <source>
        <dbReference type="SAM" id="Coils"/>
    </source>
</evidence>
<feature type="coiled-coil region" evidence="2">
    <location>
        <begin position="196"/>
        <end position="230"/>
    </location>
</feature>
<dbReference type="InterPro" id="IPR016047">
    <property type="entry name" value="M23ase_b-sheet_dom"/>
</dbReference>
<feature type="coiled-coil region" evidence="2">
    <location>
        <begin position="51"/>
        <end position="113"/>
    </location>
</feature>
<evidence type="ECO:0000256" key="3">
    <source>
        <dbReference type="SAM" id="SignalP"/>
    </source>
</evidence>
<dbReference type="Pfam" id="PF01551">
    <property type="entry name" value="Peptidase_M23"/>
    <property type="match status" value="1"/>
</dbReference>
<keyword evidence="6" id="KW-0378">Hydrolase</keyword>
<feature type="domain" description="M23ase beta-sheet core" evidence="4">
    <location>
        <begin position="309"/>
        <end position="405"/>
    </location>
</feature>
<evidence type="ECO:0000313" key="8">
    <source>
        <dbReference type="Proteomes" id="UP000522688"/>
    </source>
</evidence>
<keyword evidence="2" id="KW-0175">Coiled coil</keyword>
<evidence type="ECO:0000313" key="5">
    <source>
        <dbReference type="EMBL" id="GEK83289.1"/>
    </source>
</evidence>
<organism evidence="6 8">
    <name type="scientific">Frigoribacterium faeni</name>
    <dbReference type="NCBI Taxonomy" id="145483"/>
    <lineage>
        <taxon>Bacteria</taxon>
        <taxon>Bacillati</taxon>
        <taxon>Actinomycetota</taxon>
        <taxon>Actinomycetes</taxon>
        <taxon>Micrococcales</taxon>
        <taxon>Microbacteriaceae</taxon>
        <taxon>Frigoribacterium</taxon>
    </lineage>
</organism>
<dbReference type="InterPro" id="IPR011055">
    <property type="entry name" value="Dup_hybrid_motif"/>
</dbReference>
<gene>
    <name evidence="6" type="ORF">FB463_000027</name>
    <name evidence="5" type="ORF">FFA01_15980</name>
</gene>
<evidence type="ECO:0000259" key="4">
    <source>
        <dbReference type="Pfam" id="PF01551"/>
    </source>
</evidence>
<dbReference type="InterPro" id="IPR050570">
    <property type="entry name" value="Cell_wall_metabolism_enzyme"/>
</dbReference>
<reference evidence="5 7" key="1">
    <citation type="submission" date="2019-07" db="EMBL/GenBank/DDBJ databases">
        <title>Whole genome shotgun sequence of Frigoribacterium faeni NBRC 103066.</title>
        <authorList>
            <person name="Hosoyama A."/>
            <person name="Uohara A."/>
            <person name="Ohji S."/>
            <person name="Ichikawa N."/>
        </authorList>
    </citation>
    <scope>NUCLEOTIDE SEQUENCE [LARGE SCALE GENOMIC DNA]</scope>
    <source>
        <strain evidence="5 7">NBRC 103066</strain>
    </source>
</reference>
<accession>A0A7W3JFB1</accession>
<dbReference type="EMBL" id="BJUV01000013">
    <property type="protein sequence ID" value="GEK83289.1"/>
    <property type="molecule type" value="Genomic_DNA"/>
</dbReference>
<dbReference type="Proteomes" id="UP000321154">
    <property type="component" value="Unassembled WGS sequence"/>
</dbReference>
<protein>
    <submittedName>
        <fullName evidence="6">Murein DD-endopeptidase MepM/ murein hydrolase activator NlpD</fullName>
    </submittedName>
</protein>
<dbReference type="PANTHER" id="PTHR21666">
    <property type="entry name" value="PEPTIDASE-RELATED"/>
    <property type="match status" value="1"/>
</dbReference>
<comment type="caution">
    <text evidence="6">The sequence shown here is derived from an EMBL/GenBank/DDBJ whole genome shotgun (WGS) entry which is preliminary data.</text>
</comment>
<keyword evidence="7" id="KW-1185">Reference proteome</keyword>
<proteinExistence type="predicted"/>
<sequence>MTRTLRVTAPALAAVLAATLLTAPPASGASYPTWDDVLAARSDESATAERISELTTLLDDLRREATTLEALARQRGEELQRTQDAADEATETLRKLTADVARAETAAAESQSQVARWAASLTRTGGTDLTTTIVASGSGADDLLSRLGTATQVSRTANRMLEEAAVAGNAARALEDQAQVATTERDRLAGLAASARDEAIEAVESARAAVTEQEARSIDLEAQLAVLEQATVSAEEGFAEAEAIRIRAEADAARRAAAARAAAAAASSTEAAPTSSAVSAAGWTMPITSYSSYQAYGMRVHPVLGFVKLHAGADFGASCGTGIYAAAAGTVTYAGAYGGYGNLITITSAGGVSTNYAHMYAGGVQVSVGQTVTAGQRIAEVGSAGLSTGCHLHFELRQGGAATDPVAYLTNRGV</sequence>
<dbReference type="EMBL" id="JACGWW010000001">
    <property type="protein sequence ID" value="MBA8811803.1"/>
    <property type="molecule type" value="Genomic_DNA"/>
</dbReference>